<reference evidence="2" key="1">
    <citation type="submission" date="2014-07" db="EMBL/GenBank/DDBJ databases">
        <authorList>
            <person name="Martin A.A"/>
            <person name="De Silva N."/>
        </authorList>
    </citation>
    <scope>NUCLEOTIDE SEQUENCE</scope>
</reference>
<dbReference type="WBParaSite" id="SVE_1780100.1">
    <property type="protein sequence ID" value="SVE_1780100.1"/>
    <property type="gene ID" value="SVE_1780100"/>
</dbReference>
<evidence type="ECO:0000313" key="3">
    <source>
        <dbReference type="WBParaSite" id="SVE_1780100.1"/>
    </source>
</evidence>
<feature type="compositionally biased region" description="Basic and acidic residues" evidence="1">
    <location>
        <begin position="17"/>
        <end position="27"/>
    </location>
</feature>
<proteinExistence type="predicted"/>
<dbReference type="Proteomes" id="UP000035680">
    <property type="component" value="Unassembled WGS sequence"/>
</dbReference>
<evidence type="ECO:0000313" key="2">
    <source>
        <dbReference type="Proteomes" id="UP000035680"/>
    </source>
</evidence>
<feature type="region of interest" description="Disordered" evidence="1">
    <location>
        <begin position="1"/>
        <end position="27"/>
    </location>
</feature>
<name>A0A0K0FZC4_STRVS</name>
<accession>A0A0K0FZC4</accession>
<organism evidence="2 3">
    <name type="scientific">Strongyloides venezuelensis</name>
    <name type="common">Threadworm</name>
    <dbReference type="NCBI Taxonomy" id="75913"/>
    <lineage>
        <taxon>Eukaryota</taxon>
        <taxon>Metazoa</taxon>
        <taxon>Ecdysozoa</taxon>
        <taxon>Nematoda</taxon>
        <taxon>Chromadorea</taxon>
        <taxon>Rhabditida</taxon>
        <taxon>Tylenchina</taxon>
        <taxon>Panagrolaimomorpha</taxon>
        <taxon>Strongyloidoidea</taxon>
        <taxon>Strongyloididae</taxon>
        <taxon>Strongyloides</taxon>
    </lineage>
</organism>
<protein>
    <submittedName>
        <fullName evidence="3">RING-type domain-containing protein</fullName>
    </submittedName>
</protein>
<reference evidence="3" key="2">
    <citation type="submission" date="2015-08" db="UniProtKB">
        <authorList>
            <consortium name="WormBaseParasite"/>
        </authorList>
    </citation>
    <scope>IDENTIFICATION</scope>
</reference>
<evidence type="ECO:0000256" key="1">
    <source>
        <dbReference type="SAM" id="MobiDB-lite"/>
    </source>
</evidence>
<sequence length="102" mass="12239">MVNDLPFISSKRKAARQTKEDIKTQREKRTRIFNNKKNDVTREEQYTCGTCFERQISYNALNILNIPETIEWIEYTNCFIWHHEKCLPLRINICSICRNIIS</sequence>
<keyword evidence="2" id="KW-1185">Reference proteome</keyword>
<dbReference type="AlphaFoldDB" id="A0A0K0FZC4"/>